<gene>
    <name evidence="2" type="ORF">C2S53_017617</name>
</gene>
<accession>A0AAD4J2P5</accession>
<dbReference type="Proteomes" id="UP001190926">
    <property type="component" value="Unassembled WGS sequence"/>
</dbReference>
<evidence type="ECO:0000313" key="2">
    <source>
        <dbReference type="EMBL" id="KAH6825645.1"/>
    </source>
</evidence>
<dbReference type="SUPFAM" id="SSF46565">
    <property type="entry name" value="Chaperone J-domain"/>
    <property type="match status" value="1"/>
</dbReference>
<feature type="compositionally biased region" description="Polar residues" evidence="1">
    <location>
        <begin position="66"/>
        <end position="75"/>
    </location>
</feature>
<keyword evidence="3" id="KW-1185">Reference proteome</keyword>
<dbReference type="AlphaFoldDB" id="A0AAD4J2P5"/>
<dbReference type="InterPro" id="IPR036869">
    <property type="entry name" value="J_dom_sf"/>
</dbReference>
<dbReference type="GO" id="GO:0072318">
    <property type="term" value="P:clathrin coat disassembly"/>
    <property type="evidence" value="ECO:0007669"/>
    <property type="project" value="TreeGrafter"/>
</dbReference>
<proteinExistence type="predicted"/>
<dbReference type="GO" id="GO:0072583">
    <property type="term" value="P:clathrin-dependent endocytosis"/>
    <property type="evidence" value="ECO:0007669"/>
    <property type="project" value="TreeGrafter"/>
</dbReference>
<feature type="region of interest" description="Disordered" evidence="1">
    <location>
        <begin position="259"/>
        <end position="286"/>
    </location>
</feature>
<feature type="compositionally biased region" description="Low complexity" evidence="1">
    <location>
        <begin position="141"/>
        <end position="157"/>
    </location>
</feature>
<name>A0AAD4J2P5_PERFH</name>
<feature type="region of interest" description="Disordered" evidence="1">
    <location>
        <begin position="137"/>
        <end position="166"/>
    </location>
</feature>
<reference evidence="2 3" key="1">
    <citation type="journal article" date="2021" name="Nat. Commun.">
        <title>Incipient diploidization of the medicinal plant Perilla within 10,000 years.</title>
        <authorList>
            <person name="Zhang Y."/>
            <person name="Shen Q."/>
            <person name="Leng L."/>
            <person name="Zhang D."/>
            <person name="Chen S."/>
            <person name="Shi Y."/>
            <person name="Ning Z."/>
            <person name="Chen S."/>
        </authorList>
    </citation>
    <scope>NUCLEOTIDE SEQUENCE [LARGE SCALE GENOMIC DNA]</scope>
    <source>
        <strain evidence="3">cv. PC099</strain>
    </source>
</reference>
<dbReference type="FunFam" id="1.10.287.110:FF:000043">
    <property type="entry name" value="J-domain protein required for chloroplast accumulation response 1"/>
    <property type="match status" value="1"/>
</dbReference>
<comment type="caution">
    <text evidence="2">The sequence shown here is derived from an EMBL/GenBank/DDBJ whole genome shotgun (WGS) entry which is preliminary data.</text>
</comment>
<dbReference type="GO" id="GO:0005737">
    <property type="term" value="C:cytoplasm"/>
    <property type="evidence" value="ECO:0007669"/>
    <property type="project" value="TreeGrafter"/>
</dbReference>
<protein>
    <submittedName>
        <fullName evidence="2">Uncharacterized protein</fullName>
    </submittedName>
</protein>
<feature type="compositionally biased region" description="Basic and acidic residues" evidence="1">
    <location>
        <begin position="277"/>
        <end position="286"/>
    </location>
</feature>
<dbReference type="GO" id="GO:0030276">
    <property type="term" value="F:clathrin binding"/>
    <property type="evidence" value="ECO:0007669"/>
    <property type="project" value="TreeGrafter"/>
</dbReference>
<dbReference type="GO" id="GO:0031982">
    <property type="term" value="C:vesicle"/>
    <property type="evidence" value="ECO:0007669"/>
    <property type="project" value="TreeGrafter"/>
</dbReference>
<dbReference type="Gene3D" id="1.10.287.110">
    <property type="entry name" value="DnaJ domain"/>
    <property type="match status" value="1"/>
</dbReference>
<dbReference type="EMBL" id="SDAM02000175">
    <property type="protein sequence ID" value="KAH6825645.1"/>
    <property type="molecule type" value="Genomic_DNA"/>
</dbReference>
<organism evidence="2 3">
    <name type="scientific">Perilla frutescens var. hirtella</name>
    <name type="common">Perilla citriodora</name>
    <name type="synonym">Perilla setoyensis</name>
    <dbReference type="NCBI Taxonomy" id="608512"/>
    <lineage>
        <taxon>Eukaryota</taxon>
        <taxon>Viridiplantae</taxon>
        <taxon>Streptophyta</taxon>
        <taxon>Embryophyta</taxon>
        <taxon>Tracheophyta</taxon>
        <taxon>Spermatophyta</taxon>
        <taxon>Magnoliopsida</taxon>
        <taxon>eudicotyledons</taxon>
        <taxon>Gunneridae</taxon>
        <taxon>Pentapetalae</taxon>
        <taxon>asterids</taxon>
        <taxon>lamiids</taxon>
        <taxon>Lamiales</taxon>
        <taxon>Lamiaceae</taxon>
        <taxon>Nepetoideae</taxon>
        <taxon>Elsholtzieae</taxon>
        <taxon>Perilla</taxon>
    </lineage>
</organism>
<evidence type="ECO:0000313" key="3">
    <source>
        <dbReference type="Proteomes" id="UP001190926"/>
    </source>
</evidence>
<feature type="region of interest" description="Disordered" evidence="1">
    <location>
        <begin position="1"/>
        <end position="75"/>
    </location>
</feature>
<dbReference type="PANTHER" id="PTHR23172">
    <property type="entry name" value="AUXILIN/CYCLIN G-ASSOCIATED KINASE-RELATED"/>
    <property type="match status" value="1"/>
</dbReference>
<dbReference type="PANTHER" id="PTHR23172:SF69">
    <property type="entry name" value="CHAPERONE DNAJ-DOMAIN SUPERFAMILY PROTEIN"/>
    <property type="match status" value="1"/>
</dbReference>
<sequence length="490" mass="55810">MDESWRMRMGMPTPSSPPPIRQRPNYQPRRPSEDGTASHRRKPISDDPLNPEDFSDVFGGPPRTILSRQFSSGFPRSSSTCYFYEEIFRPPAKAAAPVRRSGRSLPEFRIPGQQRRERNGFYSDIFGWEDERVVRSRSRSKTSSSSVLSSEELSPLRPAFSADGDDDVSSFASKLRPINVKSRWNSRRMGNEDYQRQQNMMPNPLPPFSGNHHHFHNAENYGSDNLRSYPFGLSRRNASPETISLEPISNGSFRVSADDMELNSPSSPVSSVCHSLGQERKGREDEVLRPDALEQEEEDEAMSSYVIEINSDNREGTCESNGVDEAIAWAKEKFQTTQDVLNGHQVSEGHTDSFRSLDNQQVKWEIVEDEQQLECSVQTEMETLDEKMRLWSTGKEADIRLLLSSLHHILWPNSGWLPVPLANIIETSQVKKAYQRARLCLHPDKLQQRGATLQQKYIADKAFSILQDAWAAFISQETSRNLQLKICRGK</sequence>
<evidence type="ECO:0000256" key="1">
    <source>
        <dbReference type="SAM" id="MobiDB-lite"/>
    </source>
</evidence>